<organism evidence="1 2">
    <name type="scientific">Phytophthora megakarya</name>
    <dbReference type="NCBI Taxonomy" id="4795"/>
    <lineage>
        <taxon>Eukaryota</taxon>
        <taxon>Sar</taxon>
        <taxon>Stramenopiles</taxon>
        <taxon>Oomycota</taxon>
        <taxon>Peronosporomycetes</taxon>
        <taxon>Peronosporales</taxon>
        <taxon>Peronosporaceae</taxon>
        <taxon>Phytophthora</taxon>
    </lineage>
</organism>
<dbReference type="AlphaFoldDB" id="A0A225UK12"/>
<keyword evidence="2" id="KW-1185">Reference proteome</keyword>
<evidence type="ECO:0000313" key="2">
    <source>
        <dbReference type="Proteomes" id="UP000198211"/>
    </source>
</evidence>
<gene>
    <name evidence="1" type="ORF">PHMEG_00037219</name>
</gene>
<proteinExistence type="predicted"/>
<dbReference type="EMBL" id="NBNE01016151">
    <property type="protein sequence ID" value="OWY93402.1"/>
    <property type="molecule type" value="Genomic_DNA"/>
</dbReference>
<comment type="caution">
    <text evidence="1">The sequence shown here is derived from an EMBL/GenBank/DDBJ whole genome shotgun (WGS) entry which is preliminary data.</text>
</comment>
<dbReference type="Proteomes" id="UP000198211">
    <property type="component" value="Unassembled WGS sequence"/>
</dbReference>
<reference evidence="2" key="1">
    <citation type="submission" date="2017-03" db="EMBL/GenBank/DDBJ databases">
        <title>Phytopthora megakarya and P. palmivora, two closely related causual agents of cacao black pod achieved similar genome size and gene model numbers by different mechanisms.</title>
        <authorList>
            <person name="Ali S."/>
            <person name="Shao J."/>
            <person name="Larry D.J."/>
            <person name="Kronmiller B."/>
            <person name="Shen D."/>
            <person name="Strem M.D."/>
            <person name="Melnick R.L."/>
            <person name="Guiltinan M.J."/>
            <person name="Tyler B.M."/>
            <person name="Meinhardt L.W."/>
            <person name="Bailey B.A."/>
        </authorList>
    </citation>
    <scope>NUCLEOTIDE SEQUENCE [LARGE SCALE GENOMIC DNA]</scope>
    <source>
        <strain evidence="2">zdho120</strain>
    </source>
</reference>
<name>A0A225UK12_9STRA</name>
<accession>A0A225UK12</accession>
<protein>
    <submittedName>
        <fullName evidence="1">Uncharacterized protein</fullName>
    </submittedName>
</protein>
<evidence type="ECO:0000313" key="1">
    <source>
        <dbReference type="EMBL" id="OWY93402.1"/>
    </source>
</evidence>
<sequence length="169" mass="19657">MKHLTAFEKLYIIRAHEYFLEEARNRRDPEKRAVRQRVAACLAVMEDMVKRTVTHWNQHYDESFTAGREARGCAPRSEAEQLHGIISGVINARNLFKKPILTGTIIPPRTMRKELHRMERYCIMEAGVVLVKNGKLHAEWVPDSVEFWPSPYKSTDTDYHGNFNGTLFL</sequence>